<protein>
    <submittedName>
        <fullName evidence="2">Glycosyltransferase</fullName>
    </submittedName>
</protein>
<evidence type="ECO:0000259" key="1">
    <source>
        <dbReference type="Pfam" id="PF00534"/>
    </source>
</evidence>
<reference evidence="2 3" key="1">
    <citation type="submission" date="2022-04" db="EMBL/GenBank/DDBJ databases">
        <title>Gracilibacillus sp. isolated from saltern.</title>
        <authorList>
            <person name="Won M."/>
            <person name="Lee C.-M."/>
            <person name="Woen H.-Y."/>
            <person name="Kwon S.-W."/>
        </authorList>
    </citation>
    <scope>NUCLEOTIDE SEQUENCE [LARGE SCALE GENOMIC DNA]</scope>
    <source>
        <strain evidence="2 3">SSPM10-3</strain>
    </source>
</reference>
<accession>A0ABY4GTF5</accession>
<dbReference type="InterPro" id="IPR050194">
    <property type="entry name" value="Glycosyltransferase_grp1"/>
</dbReference>
<dbReference type="Proteomes" id="UP000831537">
    <property type="component" value="Chromosome"/>
</dbReference>
<dbReference type="PANTHER" id="PTHR45947:SF3">
    <property type="entry name" value="SULFOQUINOVOSYL TRANSFERASE SQD2"/>
    <property type="match status" value="1"/>
</dbReference>
<dbReference type="Gene3D" id="3.40.50.2000">
    <property type="entry name" value="Glycogen Phosphorylase B"/>
    <property type="match status" value="1"/>
</dbReference>
<dbReference type="EMBL" id="CP095071">
    <property type="protein sequence ID" value="UOQ87549.1"/>
    <property type="molecule type" value="Genomic_DNA"/>
</dbReference>
<dbReference type="Pfam" id="PF00534">
    <property type="entry name" value="Glycos_transf_1"/>
    <property type="match status" value="1"/>
</dbReference>
<dbReference type="InterPro" id="IPR001296">
    <property type="entry name" value="Glyco_trans_1"/>
</dbReference>
<name>A0ABY4GTF5_9BACI</name>
<keyword evidence="3" id="KW-1185">Reference proteome</keyword>
<evidence type="ECO:0000313" key="2">
    <source>
        <dbReference type="EMBL" id="UOQ87549.1"/>
    </source>
</evidence>
<proteinExistence type="predicted"/>
<gene>
    <name evidence="2" type="ORF">MUN87_19870</name>
</gene>
<dbReference type="PANTHER" id="PTHR45947">
    <property type="entry name" value="SULFOQUINOVOSYL TRANSFERASE SQD2"/>
    <property type="match status" value="1"/>
</dbReference>
<evidence type="ECO:0000313" key="3">
    <source>
        <dbReference type="Proteomes" id="UP000831537"/>
    </source>
</evidence>
<dbReference type="SUPFAM" id="SSF53756">
    <property type="entry name" value="UDP-Glycosyltransferase/glycogen phosphorylase"/>
    <property type="match status" value="1"/>
</dbReference>
<feature type="domain" description="Glycosyl transferase family 1" evidence="1">
    <location>
        <begin position="164"/>
        <end position="330"/>
    </location>
</feature>
<sequence length="356" mass="40302">MNVLFVYYVPSGGVETLNRQRSAVLQAHHINPHFLYYEKRRELVNDHGAPTYITKDVNDFKEILTKNHFSALVVTSDFDILPVFRSLGFQGKIIVEIQGYGPKSVAKSVLQSAVPTVMKHADAFLTPKTPHIVELIEEFYPTVPAFHFNNSFDTKQFGYVPSNEKETPIIAWIGRIEDNKNWREFLRIGKQMVQHNANIQLYMYEDPTISTPIERKAFREMIKKLDLEDSLTIHANVPHEKMAEHFSKIGDSGGFLCSTSKVEGAPLSILEAMSCRCPVLTTDSDGVKSSVIHDQTGKYYTLGNVPEAVEQAKELMSNHPLRNTIIKNAISHLHTNFSPARYGQNFIKMLHDLGAK</sequence>
<dbReference type="CDD" id="cd03801">
    <property type="entry name" value="GT4_PimA-like"/>
    <property type="match status" value="1"/>
</dbReference>
<organism evidence="2 3">
    <name type="scientific">Gracilibacillus salinarum</name>
    <dbReference type="NCBI Taxonomy" id="2932255"/>
    <lineage>
        <taxon>Bacteria</taxon>
        <taxon>Bacillati</taxon>
        <taxon>Bacillota</taxon>
        <taxon>Bacilli</taxon>
        <taxon>Bacillales</taxon>
        <taxon>Bacillaceae</taxon>
        <taxon>Gracilibacillus</taxon>
    </lineage>
</organism>